<reference evidence="5 6" key="2">
    <citation type="submission" date="2016-08" db="EMBL/GenBank/DDBJ databases">
        <title>Pervasive Adenine N6-methylation of Active Genes in Fungi.</title>
        <authorList>
            <consortium name="DOE Joint Genome Institute"/>
            <person name="Mondo S.J."/>
            <person name="Dannebaum R.O."/>
            <person name="Kuo R.C."/>
            <person name="Labutti K."/>
            <person name="Haridas S."/>
            <person name="Kuo A."/>
            <person name="Salamov A."/>
            <person name="Ahrendt S.R."/>
            <person name="Lipzen A."/>
            <person name="Sullivan W."/>
            <person name="Andreopoulos W.B."/>
            <person name="Clum A."/>
            <person name="Lindquist E."/>
            <person name="Daum C."/>
            <person name="Ramamoorthy G.K."/>
            <person name="Gryganskyi A."/>
            <person name="Culley D."/>
            <person name="Magnuson J.K."/>
            <person name="James T.Y."/>
            <person name="O'Malley M.A."/>
            <person name="Stajich J.E."/>
            <person name="Spatafora J.W."/>
            <person name="Visel A."/>
            <person name="Grigoriev I.V."/>
        </authorList>
    </citation>
    <scope>NUCLEOTIDE SEQUENCE [LARGE SCALE GENOMIC DNA]</scope>
    <source>
        <strain evidence="5 6">S4</strain>
    </source>
</reference>
<evidence type="ECO:0000256" key="3">
    <source>
        <dbReference type="PROSITE-ProRule" id="PRU00023"/>
    </source>
</evidence>
<evidence type="ECO:0000313" key="5">
    <source>
        <dbReference type="EMBL" id="ORX79970.1"/>
    </source>
</evidence>
<evidence type="ECO:0000256" key="1">
    <source>
        <dbReference type="ARBA" id="ARBA00022737"/>
    </source>
</evidence>
<dbReference type="PROSITE" id="PS50088">
    <property type="entry name" value="ANK_REPEAT"/>
    <property type="match status" value="1"/>
</dbReference>
<dbReference type="Gene3D" id="1.25.40.20">
    <property type="entry name" value="Ankyrin repeat-containing domain"/>
    <property type="match status" value="2"/>
</dbReference>
<dbReference type="PANTHER" id="PTHR24134:SF9">
    <property type="entry name" value="ANKYRIN REPEAT AND SOCS BOX PROTEIN 8"/>
    <property type="match status" value="1"/>
</dbReference>
<accession>A0A1Y1X2E6</accession>
<organism evidence="5 6">
    <name type="scientific">Anaeromyces robustus</name>
    <dbReference type="NCBI Taxonomy" id="1754192"/>
    <lineage>
        <taxon>Eukaryota</taxon>
        <taxon>Fungi</taxon>
        <taxon>Fungi incertae sedis</taxon>
        <taxon>Chytridiomycota</taxon>
        <taxon>Chytridiomycota incertae sedis</taxon>
        <taxon>Neocallimastigomycetes</taxon>
        <taxon>Neocallimastigales</taxon>
        <taxon>Neocallimastigaceae</taxon>
        <taxon>Anaeromyces</taxon>
    </lineage>
</organism>
<dbReference type="Pfam" id="PF12796">
    <property type="entry name" value="Ank_2"/>
    <property type="match status" value="1"/>
</dbReference>
<sequence>MTKTEFESFSALFFEQLKVQAKEIIKTIDNNSKVIEYYLMDPKSDLMKEFIHNFNNVVVETKVKNYKLFKKVLQHNLFIQVLNSFRNSDVLVRASQDENGTTALMEAAYCPSLNSLLEKLLKYHVDINKTDNNGNTVLFYASRNLENLKKIIKTGIDINHVNKDDETLEVEYLKNEKSIDPNHFNCIGRTAAMHLVENAQSVLLKSFINDKNIDPNYKNKFEETLVTTFVKSYYQHYIGNFKDGSKMDTRYTYEKTKRFGETLKILVDFNCDFNVPVDNDGNTPIMVFLLMKDYVTCQYLLSQDKISIDLSKENYHGVNASYLSLLISSEVFDGLTYKDSYNDKLSYSALKKAFIKNETFDKKYLDVGDEDIKVVDSKKIINNYPVTSVYKTIQTCEIPLVAHTTDDPTSFASTITRPHYGAALISKCEYGPLCIVKIFITKKINSDINLRNLEIVRCLIGNKADINIIMILMVILILLKFLIEHNALPNHCYKSSFSPINGSLSTSSTTTTTT</sequence>
<keyword evidence="4" id="KW-1133">Transmembrane helix</keyword>
<feature type="transmembrane region" description="Helical" evidence="4">
    <location>
        <begin position="466"/>
        <end position="483"/>
    </location>
</feature>
<keyword evidence="1" id="KW-0677">Repeat</keyword>
<evidence type="ECO:0000256" key="4">
    <source>
        <dbReference type="SAM" id="Phobius"/>
    </source>
</evidence>
<feature type="repeat" description="ANK" evidence="3">
    <location>
        <begin position="99"/>
        <end position="132"/>
    </location>
</feature>
<keyword evidence="4" id="KW-0472">Membrane</keyword>
<name>A0A1Y1X2E6_9FUNG</name>
<evidence type="ECO:0000256" key="2">
    <source>
        <dbReference type="ARBA" id="ARBA00023043"/>
    </source>
</evidence>
<keyword evidence="4" id="KW-0812">Transmembrane</keyword>
<dbReference type="PANTHER" id="PTHR24134">
    <property type="entry name" value="ANKYRIN REPEAT-CONTAINING PROTEIN DDB_G0279043"/>
    <property type="match status" value="1"/>
</dbReference>
<dbReference type="AlphaFoldDB" id="A0A1Y1X2E6"/>
<keyword evidence="6" id="KW-1185">Reference proteome</keyword>
<dbReference type="EMBL" id="MCFG01000159">
    <property type="protein sequence ID" value="ORX79970.1"/>
    <property type="molecule type" value="Genomic_DNA"/>
</dbReference>
<dbReference type="InterPro" id="IPR002110">
    <property type="entry name" value="Ankyrin_rpt"/>
</dbReference>
<dbReference type="STRING" id="1754192.A0A1Y1X2E6"/>
<dbReference type="SMART" id="SM00248">
    <property type="entry name" value="ANK"/>
    <property type="match status" value="5"/>
</dbReference>
<protein>
    <submittedName>
        <fullName evidence="5">Ankyrin</fullName>
    </submittedName>
</protein>
<comment type="caution">
    <text evidence="5">The sequence shown here is derived from an EMBL/GenBank/DDBJ whole genome shotgun (WGS) entry which is preliminary data.</text>
</comment>
<gene>
    <name evidence="5" type="ORF">BCR32DRAFT_294121</name>
</gene>
<dbReference type="Proteomes" id="UP000193944">
    <property type="component" value="Unassembled WGS sequence"/>
</dbReference>
<dbReference type="OrthoDB" id="9995210at2759"/>
<reference evidence="5 6" key="1">
    <citation type="submission" date="2016-08" db="EMBL/GenBank/DDBJ databases">
        <title>A Parts List for Fungal Cellulosomes Revealed by Comparative Genomics.</title>
        <authorList>
            <consortium name="DOE Joint Genome Institute"/>
            <person name="Haitjema C.H."/>
            <person name="Gilmore S.P."/>
            <person name="Henske J.K."/>
            <person name="Solomon K.V."/>
            <person name="De Groot R."/>
            <person name="Kuo A."/>
            <person name="Mondo S.J."/>
            <person name="Salamov A.A."/>
            <person name="Labutti K."/>
            <person name="Zhao Z."/>
            <person name="Chiniquy J."/>
            <person name="Barry K."/>
            <person name="Brewer H.M."/>
            <person name="Purvine S.O."/>
            <person name="Wright A.T."/>
            <person name="Boxma B."/>
            <person name="Van Alen T."/>
            <person name="Hackstein J.H."/>
            <person name="Baker S.E."/>
            <person name="Grigoriev I.V."/>
            <person name="O'Malley M.A."/>
        </authorList>
    </citation>
    <scope>NUCLEOTIDE SEQUENCE [LARGE SCALE GENOMIC DNA]</scope>
    <source>
        <strain evidence="5 6">S4</strain>
    </source>
</reference>
<evidence type="ECO:0000313" key="6">
    <source>
        <dbReference type="Proteomes" id="UP000193944"/>
    </source>
</evidence>
<proteinExistence type="predicted"/>
<keyword evidence="2 3" id="KW-0040">ANK repeat</keyword>
<dbReference type="SUPFAM" id="SSF48403">
    <property type="entry name" value="Ankyrin repeat"/>
    <property type="match status" value="2"/>
</dbReference>
<dbReference type="InterPro" id="IPR036770">
    <property type="entry name" value="Ankyrin_rpt-contain_sf"/>
</dbReference>